<protein>
    <submittedName>
        <fullName evidence="1">Uncharacterized protein</fullName>
    </submittedName>
</protein>
<dbReference type="KEGG" id="ssub:CP968_00210"/>
<dbReference type="Proteomes" id="UP000326831">
    <property type="component" value="Chromosome"/>
</dbReference>
<gene>
    <name evidence="1" type="ORF">CP968_00210</name>
</gene>
<reference evidence="1 2" key="1">
    <citation type="submission" date="2017-09" db="EMBL/GenBank/DDBJ databases">
        <authorList>
            <person name="Lee N."/>
            <person name="Cho B.-K."/>
        </authorList>
    </citation>
    <scope>NUCLEOTIDE SEQUENCE [LARGE SCALE GENOMIC DNA]</scope>
    <source>
        <strain evidence="1 2">ATCC 27467</strain>
    </source>
</reference>
<accession>A0A5P2UEQ7</accession>
<keyword evidence="2" id="KW-1185">Reference proteome</keyword>
<sequence>MYSFVWSQTGKLNEQVRFESSDEWPAAPDAVKTSSTRTKAGDQVNLVKSGNAYTFQEVAKPQDLSTKGLAVLGDKSIVDYEVSAGLAMYGSPFFVVQAEPSWNWVFTPDPQYWIVATTQVQGDAISATGSSNAFKVDFSRSADVTVVYNNKNEFSQQ</sequence>
<dbReference type="EMBL" id="CP023701">
    <property type="protein sequence ID" value="QEU76949.1"/>
    <property type="molecule type" value="Genomic_DNA"/>
</dbReference>
<name>A0A5P2UEQ7_9ACTN</name>
<organism evidence="1 2">
    <name type="scientific">Streptomyces subrutilus</name>
    <dbReference type="NCBI Taxonomy" id="36818"/>
    <lineage>
        <taxon>Bacteria</taxon>
        <taxon>Bacillati</taxon>
        <taxon>Actinomycetota</taxon>
        <taxon>Actinomycetes</taxon>
        <taxon>Kitasatosporales</taxon>
        <taxon>Streptomycetaceae</taxon>
        <taxon>Streptomyces</taxon>
    </lineage>
</organism>
<dbReference type="AlphaFoldDB" id="A0A5P2UEQ7"/>
<proteinExistence type="predicted"/>
<evidence type="ECO:0000313" key="1">
    <source>
        <dbReference type="EMBL" id="QEU76949.1"/>
    </source>
</evidence>
<evidence type="ECO:0000313" key="2">
    <source>
        <dbReference type="Proteomes" id="UP000326831"/>
    </source>
</evidence>